<proteinExistence type="predicted"/>
<evidence type="ECO:0000313" key="1">
    <source>
        <dbReference type="EMBL" id="PHK94608.1"/>
    </source>
</evidence>
<dbReference type="OrthoDB" id="7261504at2"/>
<dbReference type="Proteomes" id="UP000223527">
    <property type="component" value="Unassembled WGS sequence"/>
</dbReference>
<gene>
    <name evidence="1" type="ORF">CR162_12485</name>
</gene>
<organism evidence="1 2">
    <name type="scientific">Teichococcus rhizosphaerae</name>
    <dbReference type="NCBI Taxonomy" id="1335062"/>
    <lineage>
        <taxon>Bacteria</taxon>
        <taxon>Pseudomonadati</taxon>
        <taxon>Pseudomonadota</taxon>
        <taxon>Alphaproteobacteria</taxon>
        <taxon>Acetobacterales</taxon>
        <taxon>Roseomonadaceae</taxon>
        <taxon>Roseomonas</taxon>
    </lineage>
</organism>
<comment type="caution">
    <text evidence="1">The sequence shown here is derived from an EMBL/GenBank/DDBJ whole genome shotgun (WGS) entry which is preliminary data.</text>
</comment>
<dbReference type="AlphaFoldDB" id="A0A2C7A3G1"/>
<name>A0A2C7A3G1_9PROT</name>
<accession>A0A2C7A3G1</accession>
<protein>
    <submittedName>
        <fullName evidence="1">Uncharacterized protein</fullName>
    </submittedName>
</protein>
<evidence type="ECO:0000313" key="2">
    <source>
        <dbReference type="Proteomes" id="UP000223527"/>
    </source>
</evidence>
<dbReference type="EMBL" id="PDNU01000022">
    <property type="protein sequence ID" value="PHK94608.1"/>
    <property type="molecule type" value="Genomic_DNA"/>
</dbReference>
<reference evidence="1 2" key="1">
    <citation type="submission" date="2017-10" db="EMBL/GenBank/DDBJ databases">
        <authorList>
            <person name="Banno H."/>
            <person name="Chua N.-H."/>
        </authorList>
    </citation>
    <scope>NUCLEOTIDE SEQUENCE [LARGE SCALE GENOMIC DNA]</scope>
    <source>
        <strain evidence="1 2">YW11</strain>
    </source>
</reference>
<keyword evidence="2" id="KW-1185">Reference proteome</keyword>
<dbReference type="RefSeq" id="WP_099095876.1">
    <property type="nucleotide sequence ID" value="NZ_PDNU01000022.1"/>
</dbReference>
<sequence>MGTPPIAERDKELLRLLRSEFGFDLEGWLRAHGAKLYSDALRSVLHAYSRGPVAASGGSEPIGEAARQRFLRSRQRHEDDWLLRHVLDPVSPDCLLPPDRAKALRARLLAKLRDRARIARGPVLTVRVSEETALGLDEIGRRLFGCTSRSETVKAMARVATTHLRSSEGKRDGSGAG</sequence>